<evidence type="ECO:0000256" key="1">
    <source>
        <dbReference type="SAM" id="Phobius"/>
    </source>
</evidence>
<dbReference type="EMBL" id="UOEM01000005">
    <property type="protein sequence ID" value="VAW10164.1"/>
    <property type="molecule type" value="Genomic_DNA"/>
</dbReference>
<proteinExistence type="predicted"/>
<name>A0A3B0TNF7_9ZZZZ</name>
<protein>
    <submittedName>
        <fullName evidence="2">Uncharacterized protein</fullName>
    </submittedName>
</protein>
<keyword evidence="1" id="KW-1133">Transmembrane helix</keyword>
<sequence length="115" mass="12671">MGKETTQDEFGWFWTGMDADIAASLSNDQKLAIANAIKKTDAKDRPADIRLSVFGYFVVLIVGKERRAPERIKADRELYPVVTARNLPLLLGIWASLTYATWGILGLIAAVVFGA</sequence>
<gene>
    <name evidence="2" type="ORF">MNBD_ALPHA09-1183</name>
</gene>
<reference evidence="2" key="1">
    <citation type="submission" date="2018-06" db="EMBL/GenBank/DDBJ databases">
        <authorList>
            <person name="Zhirakovskaya E."/>
        </authorList>
    </citation>
    <scope>NUCLEOTIDE SEQUENCE</scope>
</reference>
<feature type="transmembrane region" description="Helical" evidence="1">
    <location>
        <begin position="87"/>
        <end position="113"/>
    </location>
</feature>
<dbReference type="AlphaFoldDB" id="A0A3B0TNF7"/>
<accession>A0A3B0TNF7</accession>
<evidence type="ECO:0000313" key="2">
    <source>
        <dbReference type="EMBL" id="VAW10164.1"/>
    </source>
</evidence>
<keyword evidence="1" id="KW-0812">Transmembrane</keyword>
<keyword evidence="1" id="KW-0472">Membrane</keyword>
<organism evidence="2">
    <name type="scientific">hydrothermal vent metagenome</name>
    <dbReference type="NCBI Taxonomy" id="652676"/>
    <lineage>
        <taxon>unclassified sequences</taxon>
        <taxon>metagenomes</taxon>
        <taxon>ecological metagenomes</taxon>
    </lineage>
</organism>